<accession>A0A0P9GU69</accession>
<evidence type="ECO:0000256" key="1">
    <source>
        <dbReference type="SAM" id="Phobius"/>
    </source>
</evidence>
<feature type="transmembrane region" description="Helical" evidence="1">
    <location>
        <begin position="45"/>
        <end position="70"/>
    </location>
</feature>
<proteinExistence type="predicted"/>
<evidence type="ECO:0000313" key="2">
    <source>
        <dbReference type="EMBL" id="KPV44794.1"/>
    </source>
</evidence>
<dbReference type="STRING" id="471514.AN477_05720"/>
<dbReference type="Pfam" id="PF07301">
    <property type="entry name" value="DUF1453"/>
    <property type="match status" value="1"/>
</dbReference>
<sequence>MALIVIVVRLKASQKPTNARKILIPPLGMSTGFLMFVAPQTHMPWHYAVLAFLVGCLFAYPLIASSRMFVDGNDVYLKRSPAFILVLLGLLVLRIVLHTYVEQYVTIVQTGAIFFILAFGMLLPWRIAMFMEYRKLSRQRDLSLAGSLQESKG</sequence>
<dbReference type="PIRSF" id="PIRSF021441">
    <property type="entry name" value="DUF1453"/>
    <property type="match status" value="1"/>
</dbReference>
<keyword evidence="1" id="KW-0472">Membrane</keyword>
<dbReference type="Proteomes" id="UP000050482">
    <property type="component" value="Unassembled WGS sequence"/>
</dbReference>
<protein>
    <recommendedName>
        <fullName evidence="4">Cytochrome c biogenesis protein CcdC</fullName>
    </recommendedName>
</protein>
<dbReference type="OrthoDB" id="120091at2"/>
<dbReference type="AlphaFoldDB" id="A0A0P9GU69"/>
<keyword evidence="1" id="KW-0812">Transmembrane</keyword>
<dbReference type="PANTHER" id="PTHR39164">
    <property type="entry name" value="PROTEIN CCDC"/>
    <property type="match status" value="1"/>
</dbReference>
<gene>
    <name evidence="2" type="ORF">AN477_05720</name>
</gene>
<evidence type="ECO:0008006" key="4">
    <source>
        <dbReference type="Google" id="ProtNLM"/>
    </source>
</evidence>
<comment type="caution">
    <text evidence="2">The sequence shown here is derived from an EMBL/GenBank/DDBJ whole genome shotgun (WGS) entry which is preliminary data.</text>
</comment>
<organism evidence="2 3">
    <name type="scientific">Alicyclobacillus ferrooxydans</name>
    <dbReference type="NCBI Taxonomy" id="471514"/>
    <lineage>
        <taxon>Bacteria</taxon>
        <taxon>Bacillati</taxon>
        <taxon>Bacillota</taxon>
        <taxon>Bacilli</taxon>
        <taxon>Bacillales</taxon>
        <taxon>Alicyclobacillaceae</taxon>
        <taxon>Alicyclobacillus</taxon>
    </lineage>
</organism>
<name>A0A0P9GU69_9BACL</name>
<reference evidence="2 3" key="1">
    <citation type="submission" date="2015-09" db="EMBL/GenBank/DDBJ databases">
        <title>Draft genome sequence of Alicyclobacillus ferrooxydans DSM 22381.</title>
        <authorList>
            <person name="Hemp J."/>
        </authorList>
    </citation>
    <scope>NUCLEOTIDE SEQUENCE [LARGE SCALE GENOMIC DNA]</scope>
    <source>
        <strain evidence="2 3">TC-34</strain>
    </source>
</reference>
<feature type="transmembrane region" description="Helical" evidence="1">
    <location>
        <begin position="21"/>
        <end position="39"/>
    </location>
</feature>
<feature type="transmembrane region" description="Helical" evidence="1">
    <location>
        <begin position="107"/>
        <end position="128"/>
    </location>
</feature>
<dbReference type="InterPro" id="IPR031306">
    <property type="entry name" value="CcdC"/>
</dbReference>
<keyword evidence="1" id="KW-1133">Transmembrane helix</keyword>
<dbReference type="EMBL" id="LJCO01000026">
    <property type="protein sequence ID" value="KPV44794.1"/>
    <property type="molecule type" value="Genomic_DNA"/>
</dbReference>
<dbReference type="PATRIC" id="fig|471514.4.peg.2522"/>
<evidence type="ECO:0000313" key="3">
    <source>
        <dbReference type="Proteomes" id="UP000050482"/>
    </source>
</evidence>
<feature type="transmembrane region" description="Helical" evidence="1">
    <location>
        <begin position="82"/>
        <end position="101"/>
    </location>
</feature>
<dbReference type="PANTHER" id="PTHR39164:SF1">
    <property type="entry name" value="PROTEIN CCDC"/>
    <property type="match status" value="1"/>
</dbReference>
<keyword evidence="3" id="KW-1185">Reference proteome</keyword>
<dbReference type="InterPro" id="IPR058247">
    <property type="entry name" value="DUF1453"/>
</dbReference>